<gene>
    <name evidence="2" type="ORF">BN2614_LOCUS1</name>
</gene>
<comment type="caution">
    <text evidence="2">The sequence shown here is derived from an EMBL/GenBank/DDBJ whole genome shotgun (WGS) entry which is preliminary data.</text>
</comment>
<dbReference type="Proteomes" id="UP000269945">
    <property type="component" value="Unassembled WGS sequence"/>
</dbReference>
<accession>A0A9X9Q1L1</accession>
<dbReference type="EMBL" id="CYRY02017814">
    <property type="protein sequence ID" value="VCW93112.1"/>
    <property type="molecule type" value="Genomic_DNA"/>
</dbReference>
<reference evidence="2 3" key="1">
    <citation type="submission" date="2018-10" db="EMBL/GenBank/DDBJ databases">
        <authorList>
            <person name="Ekblom R."/>
            <person name="Jareborg N."/>
        </authorList>
    </citation>
    <scope>NUCLEOTIDE SEQUENCE [LARGE SCALE GENOMIC DNA]</scope>
    <source>
        <tissue evidence="2">Muscle</tissue>
    </source>
</reference>
<evidence type="ECO:0000256" key="1">
    <source>
        <dbReference type="SAM" id="MobiDB-lite"/>
    </source>
</evidence>
<sequence length="55" mass="6171">MAQQVSAITSGPSRCRRRTKISSDANWRIPKREQDGANHMTCHLRPSISTEMESG</sequence>
<name>A0A9X9Q1L1_GULGU</name>
<evidence type="ECO:0000313" key="3">
    <source>
        <dbReference type="Proteomes" id="UP000269945"/>
    </source>
</evidence>
<feature type="compositionally biased region" description="Polar residues" evidence="1">
    <location>
        <begin position="1"/>
        <end position="12"/>
    </location>
</feature>
<organism evidence="2 3">
    <name type="scientific">Gulo gulo</name>
    <name type="common">Wolverine</name>
    <name type="synonym">Gluton</name>
    <dbReference type="NCBI Taxonomy" id="48420"/>
    <lineage>
        <taxon>Eukaryota</taxon>
        <taxon>Metazoa</taxon>
        <taxon>Chordata</taxon>
        <taxon>Craniata</taxon>
        <taxon>Vertebrata</taxon>
        <taxon>Euteleostomi</taxon>
        <taxon>Mammalia</taxon>
        <taxon>Eutheria</taxon>
        <taxon>Laurasiatheria</taxon>
        <taxon>Carnivora</taxon>
        <taxon>Caniformia</taxon>
        <taxon>Musteloidea</taxon>
        <taxon>Mustelidae</taxon>
        <taxon>Guloninae</taxon>
        <taxon>Gulo</taxon>
    </lineage>
</organism>
<protein>
    <submittedName>
        <fullName evidence="2">Uncharacterized protein</fullName>
    </submittedName>
</protein>
<keyword evidence="3" id="KW-1185">Reference proteome</keyword>
<evidence type="ECO:0000313" key="2">
    <source>
        <dbReference type="EMBL" id="VCW93112.1"/>
    </source>
</evidence>
<feature type="region of interest" description="Disordered" evidence="1">
    <location>
        <begin position="1"/>
        <end position="23"/>
    </location>
</feature>
<proteinExistence type="predicted"/>
<dbReference type="AlphaFoldDB" id="A0A9X9Q1L1"/>